<dbReference type="AlphaFoldDB" id="A0AAQ3KSX3"/>
<dbReference type="Proteomes" id="UP001327560">
    <property type="component" value="Chromosome 7"/>
</dbReference>
<sequence length="154" mass="17403">MLALPSLSAADEAEIPKLVGKWKELEELEMESKPSSFLEMLQEINLNCAGFSSLKMTGSIKKEDVAAIVRYLPEIRHICLDKSYFPREHLVELIGGCRELETLSVHDCVGFEADEEVVERASGIRSFRYEGCTLCMEFDSDLDCECDPFHVHVI</sequence>
<evidence type="ECO:0000313" key="1">
    <source>
        <dbReference type="EMBL" id="WOL13990.1"/>
    </source>
</evidence>
<evidence type="ECO:0000313" key="2">
    <source>
        <dbReference type="Proteomes" id="UP001327560"/>
    </source>
</evidence>
<dbReference type="InterPro" id="IPR032675">
    <property type="entry name" value="LRR_dom_sf"/>
</dbReference>
<dbReference type="PANTHER" id="PTHR38926">
    <property type="entry name" value="F-BOX DOMAIN CONTAINING PROTEIN, EXPRESSED"/>
    <property type="match status" value="1"/>
</dbReference>
<keyword evidence="2" id="KW-1185">Reference proteome</keyword>
<dbReference type="SUPFAM" id="SSF52047">
    <property type="entry name" value="RNI-like"/>
    <property type="match status" value="1"/>
</dbReference>
<organism evidence="1 2">
    <name type="scientific">Canna indica</name>
    <name type="common">Indian-shot</name>
    <dbReference type="NCBI Taxonomy" id="4628"/>
    <lineage>
        <taxon>Eukaryota</taxon>
        <taxon>Viridiplantae</taxon>
        <taxon>Streptophyta</taxon>
        <taxon>Embryophyta</taxon>
        <taxon>Tracheophyta</taxon>
        <taxon>Spermatophyta</taxon>
        <taxon>Magnoliopsida</taxon>
        <taxon>Liliopsida</taxon>
        <taxon>Zingiberales</taxon>
        <taxon>Cannaceae</taxon>
        <taxon>Canna</taxon>
    </lineage>
</organism>
<dbReference type="Gene3D" id="3.80.10.10">
    <property type="entry name" value="Ribonuclease Inhibitor"/>
    <property type="match status" value="1"/>
</dbReference>
<accession>A0AAQ3KSX3</accession>
<gene>
    <name evidence="1" type="ORF">Cni_G22770</name>
</gene>
<reference evidence="1 2" key="1">
    <citation type="submission" date="2023-10" db="EMBL/GenBank/DDBJ databases">
        <title>Chromosome-scale genome assembly provides insights into flower coloration mechanisms of Canna indica.</title>
        <authorList>
            <person name="Li C."/>
        </authorList>
    </citation>
    <scope>NUCLEOTIDE SEQUENCE [LARGE SCALE GENOMIC DNA]</scope>
    <source>
        <tissue evidence="1">Flower</tissue>
    </source>
</reference>
<dbReference type="PANTHER" id="PTHR38926:SF5">
    <property type="entry name" value="F-BOX AND LEUCINE-RICH REPEAT PROTEIN 6"/>
    <property type="match status" value="1"/>
</dbReference>
<proteinExistence type="predicted"/>
<name>A0AAQ3KSX3_9LILI</name>
<protein>
    <submittedName>
        <fullName evidence="1">Uncharacterized protein</fullName>
    </submittedName>
</protein>
<dbReference type="EMBL" id="CP136896">
    <property type="protein sequence ID" value="WOL13990.1"/>
    <property type="molecule type" value="Genomic_DNA"/>
</dbReference>